<reference evidence="1 2" key="1">
    <citation type="submission" date="2016-03" db="EMBL/GenBank/DDBJ databases">
        <authorList>
            <person name="Heylen K."/>
            <person name="De Vos P."/>
            <person name="Vekeman B."/>
        </authorList>
    </citation>
    <scope>NUCLEOTIDE SEQUENCE [LARGE SCALE GENOMIC DNA]</scope>
    <source>
        <strain evidence="1 2">R-49807</strain>
    </source>
</reference>
<keyword evidence="2" id="KW-1185">Reference proteome</keyword>
<name>A0A291IQV7_9GAMM</name>
<comment type="caution">
    <text evidence="1">The sequence shown here is derived from an EMBL/GenBank/DDBJ whole genome shotgun (WGS) entry which is preliminary data.</text>
</comment>
<protein>
    <submittedName>
        <fullName evidence="1">Uncharacterized protein</fullName>
    </submittedName>
</protein>
<dbReference type="Proteomes" id="UP000077734">
    <property type="component" value="Unassembled WGS sequence"/>
</dbReference>
<gene>
    <name evidence="1" type="ORF">A1356_21495</name>
</gene>
<sequence length="160" mass="18714">MLNAVDEKRCAMESWFQDQKFQHVKMRIREVSGVDPLDPNDDYHIKYDFDFDADNALAASVNIFISKDSYVGLYIKNALGFQAKVLSTRAILAILKIISDGNVFYKNPALKLKYLFKPKLFIKKTTYKFLVENDFPYLDVFLIFDDDQELSNIQKYEPWS</sequence>
<dbReference type="KEGG" id="mko:MKLM6_4451"/>
<dbReference type="RefSeq" id="WP_157198346.1">
    <property type="nucleotide sequence ID" value="NZ_CP023670.1"/>
</dbReference>
<evidence type="ECO:0000313" key="1">
    <source>
        <dbReference type="EMBL" id="OAI30346.1"/>
    </source>
</evidence>
<proteinExistence type="predicted"/>
<accession>A0A291IQV7</accession>
<dbReference type="AlphaFoldDB" id="A0A291IQV7"/>
<evidence type="ECO:0000313" key="2">
    <source>
        <dbReference type="Proteomes" id="UP000077734"/>
    </source>
</evidence>
<dbReference type="EMBL" id="LUUL01000003">
    <property type="protein sequence ID" value="OAI30346.1"/>
    <property type="molecule type" value="Genomic_DNA"/>
</dbReference>
<organism evidence="1 2">
    <name type="scientific">Methylomonas koyamae</name>
    <dbReference type="NCBI Taxonomy" id="702114"/>
    <lineage>
        <taxon>Bacteria</taxon>
        <taxon>Pseudomonadati</taxon>
        <taxon>Pseudomonadota</taxon>
        <taxon>Gammaproteobacteria</taxon>
        <taxon>Methylococcales</taxon>
        <taxon>Methylococcaceae</taxon>
        <taxon>Methylomonas</taxon>
    </lineage>
</organism>